<keyword evidence="4" id="KW-1185">Reference proteome</keyword>
<dbReference type="Gene3D" id="1.20.1310.10">
    <property type="entry name" value="Cullin Repeats"/>
    <property type="match status" value="1"/>
</dbReference>
<dbReference type="VEuPathDB" id="VectorBase:GPPI026975"/>
<evidence type="ECO:0000256" key="1">
    <source>
        <dbReference type="ARBA" id="ARBA00006019"/>
    </source>
</evidence>
<dbReference type="InterPro" id="IPR016159">
    <property type="entry name" value="Cullin_repeat-like_dom_sf"/>
</dbReference>
<sequence length="149" mass="17540">ITVEVFFFKYTDLLLETLSSTIPLNIEYFYCSYVIVYIDLSTCAAQLRQPWLTLHRCAYEVIFHNHGHSLYLRVHDVVKEHLVEKYILLKVNQAWINHQTSMAAIHGILLYMDLVYVKHADIETDHWPMQTPTPNCNILSIVPDEYIRT</sequence>
<comment type="similarity">
    <text evidence="1">Belongs to the cullin family.</text>
</comment>
<evidence type="ECO:0000259" key="2">
    <source>
        <dbReference type="Pfam" id="PF00888"/>
    </source>
</evidence>
<dbReference type="AlphaFoldDB" id="A0A1B0BDY9"/>
<organism evidence="3 4">
    <name type="scientific">Glossina palpalis gambiensis</name>
    <dbReference type="NCBI Taxonomy" id="67801"/>
    <lineage>
        <taxon>Eukaryota</taxon>
        <taxon>Metazoa</taxon>
        <taxon>Ecdysozoa</taxon>
        <taxon>Arthropoda</taxon>
        <taxon>Hexapoda</taxon>
        <taxon>Insecta</taxon>
        <taxon>Pterygota</taxon>
        <taxon>Neoptera</taxon>
        <taxon>Endopterygota</taxon>
        <taxon>Diptera</taxon>
        <taxon>Brachycera</taxon>
        <taxon>Muscomorpha</taxon>
        <taxon>Hippoboscoidea</taxon>
        <taxon>Glossinidae</taxon>
        <taxon>Glossina</taxon>
    </lineage>
</organism>
<feature type="domain" description="Cullin N-terminal" evidence="2">
    <location>
        <begin position="49"/>
        <end position="119"/>
    </location>
</feature>
<protein>
    <recommendedName>
        <fullName evidence="2">Cullin N-terminal domain-containing protein</fullName>
    </recommendedName>
</protein>
<dbReference type="EMBL" id="JXJN01012729">
    <property type="status" value="NOT_ANNOTATED_CDS"/>
    <property type="molecule type" value="Genomic_DNA"/>
</dbReference>
<dbReference type="Pfam" id="PF00888">
    <property type="entry name" value="Cullin"/>
    <property type="match status" value="1"/>
</dbReference>
<reference evidence="3" key="2">
    <citation type="submission" date="2020-05" db="UniProtKB">
        <authorList>
            <consortium name="EnsemblMetazoa"/>
        </authorList>
    </citation>
    <scope>IDENTIFICATION</scope>
    <source>
        <strain evidence="3">IAEA</strain>
    </source>
</reference>
<accession>A0A1B0BDY9</accession>
<reference evidence="4" key="1">
    <citation type="submission" date="2015-01" db="EMBL/GenBank/DDBJ databases">
        <authorList>
            <person name="Aksoy S."/>
            <person name="Warren W."/>
            <person name="Wilson R.K."/>
        </authorList>
    </citation>
    <scope>NUCLEOTIDE SEQUENCE [LARGE SCALE GENOMIC DNA]</scope>
    <source>
        <strain evidence="4">IAEA</strain>
    </source>
</reference>
<dbReference type="STRING" id="67801.A0A1B0BDY9"/>
<name>A0A1B0BDY9_9MUSC</name>
<dbReference type="Proteomes" id="UP000092460">
    <property type="component" value="Unassembled WGS sequence"/>
</dbReference>
<dbReference type="SUPFAM" id="SSF74788">
    <property type="entry name" value="Cullin repeat-like"/>
    <property type="match status" value="1"/>
</dbReference>
<evidence type="ECO:0000313" key="3">
    <source>
        <dbReference type="EnsemblMetazoa" id="GPPI026975-PA"/>
    </source>
</evidence>
<dbReference type="InterPro" id="IPR001373">
    <property type="entry name" value="Cullin_N"/>
</dbReference>
<dbReference type="EnsemblMetazoa" id="GPPI026975-RA">
    <property type="protein sequence ID" value="GPPI026975-PA"/>
    <property type="gene ID" value="GPPI026975"/>
</dbReference>
<evidence type="ECO:0000313" key="4">
    <source>
        <dbReference type="Proteomes" id="UP000092460"/>
    </source>
</evidence>
<proteinExistence type="inferred from homology"/>